<keyword evidence="6" id="KW-1185">Reference proteome</keyword>
<comment type="caution">
    <text evidence="5">The sequence shown here is derived from an EMBL/GenBank/DDBJ whole genome shotgun (WGS) entry which is preliminary data.</text>
</comment>
<protein>
    <submittedName>
        <fullName evidence="5">Uncharacterized protein</fullName>
    </submittedName>
</protein>
<dbReference type="SUPFAM" id="SSF48452">
    <property type="entry name" value="TPR-like"/>
    <property type="match status" value="1"/>
</dbReference>
<dbReference type="GO" id="GO:0060090">
    <property type="term" value="F:molecular adaptor activity"/>
    <property type="evidence" value="ECO:0007669"/>
    <property type="project" value="TreeGrafter"/>
</dbReference>
<feature type="compositionally biased region" description="Low complexity" evidence="4">
    <location>
        <begin position="396"/>
        <end position="408"/>
    </location>
</feature>
<dbReference type="Gene3D" id="1.25.40.10">
    <property type="entry name" value="Tetratricopeptide repeat domain"/>
    <property type="match status" value="1"/>
</dbReference>
<dbReference type="PANTHER" id="PTHR45831:SF2">
    <property type="entry name" value="LD24721P"/>
    <property type="match status" value="1"/>
</dbReference>
<dbReference type="AlphaFoldDB" id="A0A0M0JQW1"/>
<evidence type="ECO:0000256" key="2">
    <source>
        <dbReference type="ARBA" id="ARBA00022803"/>
    </source>
</evidence>
<dbReference type="Proteomes" id="UP000037460">
    <property type="component" value="Unassembled WGS sequence"/>
</dbReference>
<dbReference type="Pfam" id="PF13432">
    <property type="entry name" value="TPR_16"/>
    <property type="match status" value="1"/>
</dbReference>
<evidence type="ECO:0000313" key="5">
    <source>
        <dbReference type="EMBL" id="KOO28648.1"/>
    </source>
</evidence>
<reference evidence="6" key="1">
    <citation type="journal article" date="2015" name="PLoS Genet.">
        <title>Genome Sequence and Transcriptome Analyses of Chrysochromulina tobin: Metabolic Tools for Enhanced Algal Fitness in the Prominent Order Prymnesiales (Haptophyceae).</title>
        <authorList>
            <person name="Hovde B.T."/>
            <person name="Deodato C.R."/>
            <person name="Hunsperger H.M."/>
            <person name="Ryken S.A."/>
            <person name="Yost W."/>
            <person name="Jha R.K."/>
            <person name="Patterson J."/>
            <person name="Monnat R.J. Jr."/>
            <person name="Barlow S.B."/>
            <person name="Starkenburg S.R."/>
            <person name="Cattolico R.A."/>
        </authorList>
    </citation>
    <scope>NUCLEOTIDE SEQUENCE</scope>
    <source>
        <strain evidence="6">CCMP291</strain>
    </source>
</reference>
<keyword evidence="2 3" id="KW-0802">TPR repeat</keyword>
<proteinExistence type="predicted"/>
<dbReference type="SMART" id="SM00028">
    <property type="entry name" value="TPR"/>
    <property type="match status" value="3"/>
</dbReference>
<evidence type="ECO:0000256" key="1">
    <source>
        <dbReference type="ARBA" id="ARBA00022737"/>
    </source>
</evidence>
<keyword evidence="1" id="KW-0677">Repeat</keyword>
<dbReference type="GO" id="GO:0016020">
    <property type="term" value="C:membrane"/>
    <property type="evidence" value="ECO:0007669"/>
    <property type="project" value="TreeGrafter"/>
</dbReference>
<feature type="compositionally biased region" description="Low complexity" evidence="4">
    <location>
        <begin position="348"/>
        <end position="367"/>
    </location>
</feature>
<feature type="compositionally biased region" description="Acidic residues" evidence="4">
    <location>
        <begin position="283"/>
        <end position="295"/>
    </location>
</feature>
<sequence>MATSGPLDPKVGDALLDDLDVVGIMQNEKVMGAMKVLKEDQSKYHKLVAEDPELKSLFEALKVKMEAKEKEKGIQDAAPRKMTMDSPAVVEEDVPPLEDAAKLECESARAAGTSAFEAGDYPTACEKYERATELEPHHAPHWTNLAIARLRGGDAKASAAAAREATRRNPRFAKAWLRLGEALTELGETTEAVEVFETGLKRAEGAVRVSLTKGLMRAKETAKPKPKPFAPSSGAASTDNMAAAKAAVSSVHGPNKAAPVAELPEKKPPKPLPTWEDEKLAIADEDEDEEEEEEAGAGLVIGPSLPPAYDPAATADATDAAAEPVEDPGNAESALGAALAQWSLNKPAGKVAAPAPASLDAAPASPRRAVESIADKSSLSSPFRLDEYTDVHAESPSRSSSPAPASQPNAPPKLPAFALSNDLIFDLA</sequence>
<organism evidence="5 6">
    <name type="scientific">Chrysochromulina tobinii</name>
    <dbReference type="NCBI Taxonomy" id="1460289"/>
    <lineage>
        <taxon>Eukaryota</taxon>
        <taxon>Haptista</taxon>
        <taxon>Haptophyta</taxon>
        <taxon>Prymnesiophyceae</taxon>
        <taxon>Prymnesiales</taxon>
        <taxon>Chrysochromulinaceae</taxon>
        <taxon>Chrysochromulina</taxon>
    </lineage>
</organism>
<evidence type="ECO:0000256" key="3">
    <source>
        <dbReference type="PROSITE-ProRule" id="PRU00339"/>
    </source>
</evidence>
<feature type="region of interest" description="Disordered" evidence="4">
    <location>
        <begin position="217"/>
        <end position="334"/>
    </location>
</feature>
<dbReference type="GO" id="GO:0072380">
    <property type="term" value="C:TRC complex"/>
    <property type="evidence" value="ECO:0007669"/>
    <property type="project" value="TreeGrafter"/>
</dbReference>
<accession>A0A0M0JQW1</accession>
<dbReference type="PROSITE" id="PS50005">
    <property type="entry name" value="TPR"/>
    <property type="match status" value="2"/>
</dbReference>
<dbReference type="InterPro" id="IPR047150">
    <property type="entry name" value="SGT"/>
</dbReference>
<dbReference type="GO" id="GO:0006620">
    <property type="term" value="P:post-translational protein targeting to endoplasmic reticulum membrane"/>
    <property type="evidence" value="ECO:0007669"/>
    <property type="project" value="TreeGrafter"/>
</dbReference>
<feature type="repeat" description="TPR" evidence="3">
    <location>
        <begin position="105"/>
        <end position="138"/>
    </location>
</feature>
<evidence type="ECO:0000256" key="4">
    <source>
        <dbReference type="SAM" id="MobiDB-lite"/>
    </source>
</evidence>
<dbReference type="PANTHER" id="PTHR45831">
    <property type="entry name" value="LD24721P"/>
    <property type="match status" value="1"/>
</dbReference>
<dbReference type="EMBL" id="JWZX01002533">
    <property type="protein sequence ID" value="KOO28648.1"/>
    <property type="molecule type" value="Genomic_DNA"/>
</dbReference>
<feature type="repeat" description="TPR" evidence="3">
    <location>
        <begin position="173"/>
        <end position="206"/>
    </location>
</feature>
<feature type="compositionally biased region" description="Basic and acidic residues" evidence="4">
    <location>
        <begin position="384"/>
        <end position="395"/>
    </location>
</feature>
<feature type="region of interest" description="Disordered" evidence="4">
    <location>
        <begin position="348"/>
        <end position="416"/>
    </location>
</feature>
<feature type="compositionally biased region" description="Low complexity" evidence="4">
    <location>
        <begin position="310"/>
        <end position="323"/>
    </location>
</feature>
<evidence type="ECO:0000313" key="6">
    <source>
        <dbReference type="Proteomes" id="UP000037460"/>
    </source>
</evidence>
<gene>
    <name evidence="5" type="ORF">Ctob_005098</name>
</gene>
<name>A0A0M0JQW1_9EUKA</name>
<dbReference type="InterPro" id="IPR011990">
    <property type="entry name" value="TPR-like_helical_dom_sf"/>
</dbReference>
<dbReference type="InterPro" id="IPR019734">
    <property type="entry name" value="TPR_rpt"/>
</dbReference>